<comment type="function">
    <text evidence="1">Probable ATPase of unknown function. Its presence in a non-photosynthetic plant (Epifagus virginiana) and experiments in tobacco indicate that it has an essential function which is probably not related to photosynthesis.</text>
</comment>
<evidence type="ECO:0000256" key="1">
    <source>
        <dbReference type="ARBA" id="ARBA00002329"/>
    </source>
</evidence>
<keyword evidence="10" id="KW-1185">Reference proteome</keyword>
<evidence type="ECO:0000313" key="10">
    <source>
        <dbReference type="Proteomes" id="UP000222542"/>
    </source>
</evidence>
<dbReference type="InterPro" id="IPR019645">
    <property type="entry name" value="Uncharacterised_Ycf15"/>
</dbReference>
<comment type="similarity">
    <text evidence="4">Belongs to the ycf15 family.</text>
</comment>
<proteinExistence type="inferred from homology"/>
<dbReference type="AlphaFoldDB" id="A0A2G2Z220"/>
<keyword evidence="7" id="KW-0547">Nucleotide-binding</keyword>
<dbReference type="PANTHER" id="PTHR33078">
    <property type="entry name" value="PROTEIN YCF2-RELATED"/>
    <property type="match status" value="1"/>
</dbReference>
<comment type="similarity">
    <text evidence="3">Belongs to the Ycf2 family.</text>
</comment>
<evidence type="ECO:0000256" key="4">
    <source>
        <dbReference type="ARBA" id="ARBA00009896"/>
    </source>
</evidence>
<evidence type="ECO:0000256" key="2">
    <source>
        <dbReference type="ARBA" id="ARBA00004474"/>
    </source>
</evidence>
<dbReference type="GO" id="GO:0009536">
    <property type="term" value="C:plastid"/>
    <property type="evidence" value="ECO:0007669"/>
    <property type="project" value="UniProtKB-SubCell"/>
</dbReference>
<organism evidence="9 10">
    <name type="scientific">Capsicum annuum</name>
    <name type="common">Capsicum pepper</name>
    <dbReference type="NCBI Taxonomy" id="4072"/>
    <lineage>
        <taxon>Eukaryota</taxon>
        <taxon>Viridiplantae</taxon>
        <taxon>Streptophyta</taxon>
        <taxon>Embryophyta</taxon>
        <taxon>Tracheophyta</taxon>
        <taxon>Spermatophyta</taxon>
        <taxon>Magnoliopsida</taxon>
        <taxon>eudicotyledons</taxon>
        <taxon>Gunneridae</taxon>
        <taxon>Pentapetalae</taxon>
        <taxon>asterids</taxon>
        <taxon>lamiids</taxon>
        <taxon>Solanales</taxon>
        <taxon>Solanaceae</taxon>
        <taxon>Solanoideae</taxon>
        <taxon>Capsiceae</taxon>
        <taxon>Capsicum</taxon>
    </lineage>
</organism>
<reference evidence="9 10" key="2">
    <citation type="journal article" date="2017" name="Genome Biol.">
        <title>New reference genome sequences of hot pepper reveal the massive evolution of plant disease-resistance genes by retroduplication.</title>
        <authorList>
            <person name="Kim S."/>
            <person name="Park J."/>
            <person name="Yeom S.I."/>
            <person name="Kim Y.M."/>
            <person name="Seo E."/>
            <person name="Kim K.T."/>
            <person name="Kim M.S."/>
            <person name="Lee J.M."/>
            <person name="Cheong K."/>
            <person name="Shin H.S."/>
            <person name="Kim S.B."/>
            <person name="Han K."/>
            <person name="Lee J."/>
            <person name="Park M."/>
            <person name="Lee H.A."/>
            <person name="Lee H.Y."/>
            <person name="Lee Y."/>
            <person name="Oh S."/>
            <person name="Lee J.H."/>
            <person name="Choi E."/>
            <person name="Choi E."/>
            <person name="Lee S.E."/>
            <person name="Jeon J."/>
            <person name="Kim H."/>
            <person name="Choi G."/>
            <person name="Song H."/>
            <person name="Lee J."/>
            <person name="Lee S.C."/>
            <person name="Kwon J.K."/>
            <person name="Lee H.Y."/>
            <person name="Koo N."/>
            <person name="Hong Y."/>
            <person name="Kim R.W."/>
            <person name="Kang W.H."/>
            <person name="Huh J.H."/>
            <person name="Kang B.C."/>
            <person name="Yang T.J."/>
            <person name="Lee Y.H."/>
            <person name="Bennetzen J.L."/>
            <person name="Choi D."/>
        </authorList>
    </citation>
    <scope>NUCLEOTIDE SEQUENCE [LARGE SCALE GENOMIC DNA]</scope>
    <source>
        <strain evidence="10">cv. CM334</strain>
    </source>
</reference>
<dbReference type="Pfam" id="PF10705">
    <property type="entry name" value="Ycf15"/>
    <property type="match status" value="1"/>
</dbReference>
<name>A0A2G2Z220_CAPAN</name>
<keyword evidence="8" id="KW-0067">ATP-binding</keyword>
<sequence length="169" mass="20171">MSKRLLTSQTDPPTSIYKRWFIKNTQEKHFELLINRQRWLRTNSSLSNGSFRSNTLSESYQYLSNLFLSNGTLLDQMTKTLVVETLVSSIFWTLAPWKNMLLLKHGRIEILDQNTMYGWYELPKQEFLNSKQPVQIFTTKKYWILFRIGPERRRKAGMPTGVYYIEFTR</sequence>
<accession>A0A2G2Z220</accession>
<evidence type="ECO:0000256" key="3">
    <source>
        <dbReference type="ARBA" id="ARBA00009361"/>
    </source>
</evidence>
<comment type="subcellular location">
    <subcellularLocation>
        <location evidence="2">Plastid</location>
    </subcellularLocation>
</comment>
<evidence type="ECO:0000256" key="7">
    <source>
        <dbReference type="ARBA" id="ARBA00022741"/>
    </source>
</evidence>
<comment type="caution">
    <text evidence="9">The sequence shown here is derived from an EMBL/GenBank/DDBJ whole genome shotgun (WGS) entry which is preliminary data.</text>
</comment>
<keyword evidence="6" id="KW-0934">Plastid</keyword>
<evidence type="ECO:0000313" key="9">
    <source>
        <dbReference type="EMBL" id="PHT76067.1"/>
    </source>
</evidence>
<dbReference type="STRING" id="4072.A0A2G2Z220"/>
<dbReference type="PANTHER" id="PTHR33078:SF100">
    <property type="entry name" value="PROTEIN YCF2"/>
    <property type="match status" value="1"/>
</dbReference>
<dbReference type="EMBL" id="AYRZ02000007">
    <property type="protein sequence ID" value="PHT76067.1"/>
    <property type="molecule type" value="Genomic_DNA"/>
</dbReference>
<evidence type="ECO:0000256" key="5">
    <source>
        <dbReference type="ARBA" id="ARBA00017335"/>
    </source>
</evidence>
<gene>
    <name evidence="9" type="ORF">T459_19589</name>
</gene>
<dbReference type="Gramene" id="PHT76067">
    <property type="protein sequence ID" value="PHT76067"/>
    <property type="gene ID" value="T459_19589"/>
</dbReference>
<reference evidence="9 10" key="1">
    <citation type="journal article" date="2014" name="Nat. Genet.">
        <title>Genome sequence of the hot pepper provides insights into the evolution of pungency in Capsicum species.</title>
        <authorList>
            <person name="Kim S."/>
            <person name="Park M."/>
            <person name="Yeom S.I."/>
            <person name="Kim Y.M."/>
            <person name="Lee J.M."/>
            <person name="Lee H.A."/>
            <person name="Seo E."/>
            <person name="Choi J."/>
            <person name="Cheong K."/>
            <person name="Kim K.T."/>
            <person name="Jung K."/>
            <person name="Lee G.W."/>
            <person name="Oh S.K."/>
            <person name="Bae C."/>
            <person name="Kim S.B."/>
            <person name="Lee H.Y."/>
            <person name="Kim S.Y."/>
            <person name="Kim M.S."/>
            <person name="Kang B.C."/>
            <person name="Jo Y.D."/>
            <person name="Yang H.B."/>
            <person name="Jeong H.J."/>
            <person name="Kang W.H."/>
            <person name="Kwon J.K."/>
            <person name="Shin C."/>
            <person name="Lim J.Y."/>
            <person name="Park J.H."/>
            <person name="Huh J.H."/>
            <person name="Kim J.S."/>
            <person name="Kim B.D."/>
            <person name="Cohen O."/>
            <person name="Paran I."/>
            <person name="Suh M.C."/>
            <person name="Lee S.B."/>
            <person name="Kim Y.K."/>
            <person name="Shin Y."/>
            <person name="Noh S.J."/>
            <person name="Park J."/>
            <person name="Seo Y.S."/>
            <person name="Kwon S.Y."/>
            <person name="Kim H.A."/>
            <person name="Park J.M."/>
            <person name="Kim H.J."/>
            <person name="Choi S.B."/>
            <person name="Bosland P.W."/>
            <person name="Reeves G."/>
            <person name="Jo S.H."/>
            <person name="Lee B.W."/>
            <person name="Cho H.T."/>
            <person name="Choi H.S."/>
            <person name="Lee M.S."/>
            <person name="Yu Y."/>
            <person name="Do Choi Y."/>
            <person name="Park B.S."/>
            <person name="van Deynze A."/>
            <person name="Ashrafi H."/>
            <person name="Hill T."/>
            <person name="Kim W.T."/>
            <person name="Pai H.S."/>
            <person name="Ahn H.K."/>
            <person name="Yeam I."/>
            <person name="Giovannoni J.J."/>
            <person name="Rose J.K."/>
            <person name="Sorensen I."/>
            <person name="Lee S.J."/>
            <person name="Kim R.W."/>
            <person name="Choi I.Y."/>
            <person name="Choi B.S."/>
            <person name="Lim J.S."/>
            <person name="Lee Y.H."/>
            <person name="Choi D."/>
        </authorList>
    </citation>
    <scope>NUCLEOTIDE SEQUENCE [LARGE SCALE GENOMIC DNA]</scope>
    <source>
        <strain evidence="10">cv. CM334</strain>
    </source>
</reference>
<evidence type="ECO:0000256" key="6">
    <source>
        <dbReference type="ARBA" id="ARBA00022640"/>
    </source>
</evidence>
<dbReference type="GO" id="GO:0005524">
    <property type="term" value="F:ATP binding"/>
    <property type="evidence" value="ECO:0007669"/>
    <property type="project" value="UniProtKB-KW"/>
</dbReference>
<dbReference type="Proteomes" id="UP000222542">
    <property type="component" value="Unassembled WGS sequence"/>
</dbReference>
<evidence type="ECO:0000256" key="8">
    <source>
        <dbReference type="ARBA" id="ARBA00022840"/>
    </source>
</evidence>
<protein>
    <recommendedName>
        <fullName evidence="5">Uncharacterized protein ycf15</fullName>
    </recommendedName>
</protein>